<evidence type="ECO:0000256" key="1">
    <source>
        <dbReference type="ARBA" id="ARBA00022630"/>
    </source>
</evidence>
<keyword evidence="7" id="KW-1185">Reference proteome</keyword>
<dbReference type="Gene3D" id="3.50.50.60">
    <property type="entry name" value="FAD/NAD(P)-binding domain"/>
    <property type="match status" value="1"/>
</dbReference>
<sequence length="197" mass="22201">MSIKSWTSSQVVLLGDAAHAMSPILGLGANNAIQDVDKLSQALLKCTDCNISFIEEYEKEMLKRTSADILKSRTATFKTSIPLGPFGIIIRDSILKEENHFDLTYLNIEPRYTLDQWTFVIGELIKVKQPDGYVEVQQITFESLEGTAGSKFLNSRHVKSWHVKTVKCRAPSLLSTNLCYFNLIINNISMDELKQLV</sequence>
<keyword evidence="4" id="KW-0503">Monooxygenase</keyword>
<dbReference type="InterPro" id="IPR002938">
    <property type="entry name" value="FAD-bd"/>
</dbReference>
<evidence type="ECO:0000256" key="2">
    <source>
        <dbReference type="ARBA" id="ARBA00022827"/>
    </source>
</evidence>
<evidence type="ECO:0000259" key="5">
    <source>
        <dbReference type="Pfam" id="PF01494"/>
    </source>
</evidence>
<dbReference type="GO" id="GO:0004497">
    <property type="term" value="F:monooxygenase activity"/>
    <property type="evidence" value="ECO:0007669"/>
    <property type="project" value="UniProtKB-KW"/>
</dbReference>
<feature type="domain" description="FAD-binding" evidence="5">
    <location>
        <begin position="3"/>
        <end position="63"/>
    </location>
</feature>
<organism evidence="6 7">
    <name type="scientific">Rhizophagus irregularis (strain DAOM 181602 / DAOM 197198 / MUCL 43194)</name>
    <name type="common">Arbuscular mycorrhizal fungus</name>
    <name type="synonym">Glomus intraradices</name>
    <dbReference type="NCBI Taxonomy" id="747089"/>
    <lineage>
        <taxon>Eukaryota</taxon>
        <taxon>Fungi</taxon>
        <taxon>Fungi incertae sedis</taxon>
        <taxon>Mucoromycota</taxon>
        <taxon>Glomeromycotina</taxon>
        <taxon>Glomeromycetes</taxon>
        <taxon>Glomerales</taxon>
        <taxon>Glomeraceae</taxon>
        <taxon>Rhizophagus</taxon>
    </lineage>
</organism>
<keyword evidence="3" id="KW-0560">Oxidoreductase</keyword>
<evidence type="ECO:0000313" key="6">
    <source>
        <dbReference type="EMBL" id="POG69860.1"/>
    </source>
</evidence>
<evidence type="ECO:0000313" key="7">
    <source>
        <dbReference type="Proteomes" id="UP000018888"/>
    </source>
</evidence>
<dbReference type="InterPro" id="IPR036188">
    <property type="entry name" value="FAD/NAD-bd_sf"/>
</dbReference>
<dbReference type="SUPFAM" id="SSF51905">
    <property type="entry name" value="FAD/NAD(P)-binding domain"/>
    <property type="match status" value="1"/>
</dbReference>
<gene>
    <name evidence="6" type="ORF">GLOIN_2v1776559</name>
</gene>
<name>A0A2P4PWW5_RHIID</name>
<protein>
    <recommendedName>
        <fullName evidence="5">FAD-binding domain-containing protein</fullName>
    </recommendedName>
</protein>
<dbReference type="Proteomes" id="UP000018888">
    <property type="component" value="Unassembled WGS sequence"/>
</dbReference>
<comment type="caution">
    <text evidence="6">The sequence shown here is derived from an EMBL/GenBank/DDBJ whole genome shotgun (WGS) entry which is preliminary data.</text>
</comment>
<reference evidence="6 7" key="2">
    <citation type="journal article" date="2018" name="New Phytol.">
        <title>High intraspecific genome diversity in the model arbuscular mycorrhizal symbiont Rhizophagus irregularis.</title>
        <authorList>
            <person name="Chen E.C.H."/>
            <person name="Morin E."/>
            <person name="Beaudet D."/>
            <person name="Noel J."/>
            <person name="Yildirir G."/>
            <person name="Ndikumana S."/>
            <person name="Charron P."/>
            <person name="St-Onge C."/>
            <person name="Giorgi J."/>
            <person name="Kruger M."/>
            <person name="Marton T."/>
            <person name="Ropars J."/>
            <person name="Grigoriev I.V."/>
            <person name="Hainaut M."/>
            <person name="Henrissat B."/>
            <person name="Roux C."/>
            <person name="Martin F."/>
            <person name="Corradi N."/>
        </authorList>
    </citation>
    <scope>NUCLEOTIDE SEQUENCE [LARGE SCALE GENOMIC DNA]</scope>
    <source>
        <strain evidence="6 7">DAOM 197198</strain>
    </source>
</reference>
<accession>A0A2P4PWW5</accession>
<evidence type="ECO:0000256" key="4">
    <source>
        <dbReference type="ARBA" id="ARBA00023033"/>
    </source>
</evidence>
<evidence type="ECO:0000256" key="3">
    <source>
        <dbReference type="ARBA" id="ARBA00023002"/>
    </source>
</evidence>
<dbReference type="GO" id="GO:0071949">
    <property type="term" value="F:FAD binding"/>
    <property type="evidence" value="ECO:0007669"/>
    <property type="project" value="InterPro"/>
</dbReference>
<dbReference type="Pfam" id="PF01494">
    <property type="entry name" value="FAD_binding_3"/>
    <property type="match status" value="1"/>
</dbReference>
<dbReference type="PANTHER" id="PTHR47178">
    <property type="entry name" value="MONOOXYGENASE, FAD-BINDING"/>
    <property type="match status" value="1"/>
</dbReference>
<reference evidence="6 7" key="1">
    <citation type="journal article" date="2013" name="Proc. Natl. Acad. Sci. U.S.A.">
        <title>Genome of an arbuscular mycorrhizal fungus provides insight into the oldest plant symbiosis.</title>
        <authorList>
            <person name="Tisserant E."/>
            <person name="Malbreil M."/>
            <person name="Kuo A."/>
            <person name="Kohler A."/>
            <person name="Symeonidi A."/>
            <person name="Balestrini R."/>
            <person name="Charron P."/>
            <person name="Duensing N."/>
            <person name="Frei Dit Frey N."/>
            <person name="Gianinazzi-Pearson V."/>
            <person name="Gilbert L.B."/>
            <person name="Handa Y."/>
            <person name="Herr J.R."/>
            <person name="Hijri M."/>
            <person name="Koul R."/>
            <person name="Kawaguchi M."/>
            <person name="Krajinski F."/>
            <person name="Lammers P.J."/>
            <person name="Masclaux F.G."/>
            <person name="Murat C."/>
            <person name="Morin E."/>
            <person name="Ndikumana S."/>
            <person name="Pagni M."/>
            <person name="Petitpierre D."/>
            <person name="Requena N."/>
            <person name="Rosikiewicz P."/>
            <person name="Riley R."/>
            <person name="Saito K."/>
            <person name="San Clemente H."/>
            <person name="Shapiro H."/>
            <person name="van Tuinen D."/>
            <person name="Becard G."/>
            <person name="Bonfante P."/>
            <person name="Paszkowski U."/>
            <person name="Shachar-Hill Y.Y."/>
            <person name="Tuskan G.A."/>
            <person name="Young P.W."/>
            <person name="Sanders I.R."/>
            <person name="Henrissat B."/>
            <person name="Rensing S.A."/>
            <person name="Grigoriev I.V."/>
            <person name="Corradi N."/>
            <person name="Roux C."/>
            <person name="Martin F."/>
        </authorList>
    </citation>
    <scope>NUCLEOTIDE SEQUENCE [LARGE SCALE GENOMIC DNA]</scope>
    <source>
        <strain evidence="6 7">DAOM 197198</strain>
    </source>
</reference>
<dbReference type="PANTHER" id="PTHR47178:SF6">
    <property type="entry name" value="FAD-BINDING DOMAIN-CONTAINING PROTEIN"/>
    <property type="match status" value="1"/>
</dbReference>
<keyword evidence="2" id="KW-0274">FAD</keyword>
<dbReference type="PRINTS" id="PR00420">
    <property type="entry name" value="RNGMNOXGNASE"/>
</dbReference>
<dbReference type="AlphaFoldDB" id="A0A2P4PWW5"/>
<dbReference type="EMBL" id="AUPC02000129">
    <property type="protein sequence ID" value="POG69860.1"/>
    <property type="molecule type" value="Genomic_DNA"/>
</dbReference>
<proteinExistence type="predicted"/>
<keyword evidence="1" id="KW-0285">Flavoprotein</keyword>